<evidence type="ECO:0000256" key="1">
    <source>
        <dbReference type="SAM" id="MobiDB-lite"/>
    </source>
</evidence>
<proteinExistence type="predicted"/>
<feature type="region of interest" description="Disordered" evidence="1">
    <location>
        <begin position="97"/>
        <end position="119"/>
    </location>
</feature>
<dbReference type="EMBL" id="HBIB01037285">
    <property type="protein sequence ID" value="CAE0262035.1"/>
    <property type="molecule type" value="Transcribed_RNA"/>
</dbReference>
<gene>
    <name evidence="2" type="ORF">PBIL07802_LOCUS24328</name>
</gene>
<protein>
    <submittedName>
        <fullName evidence="2">Uncharacterized protein</fullName>
    </submittedName>
</protein>
<organism evidence="2">
    <name type="scientific">Palpitomonas bilix</name>
    <dbReference type="NCBI Taxonomy" id="652834"/>
    <lineage>
        <taxon>Eukaryota</taxon>
        <taxon>Eukaryota incertae sedis</taxon>
    </lineage>
</organism>
<reference evidence="2" key="1">
    <citation type="submission" date="2021-01" db="EMBL/GenBank/DDBJ databases">
        <authorList>
            <person name="Corre E."/>
            <person name="Pelletier E."/>
            <person name="Niang G."/>
            <person name="Scheremetjew M."/>
            <person name="Finn R."/>
            <person name="Kale V."/>
            <person name="Holt S."/>
            <person name="Cochrane G."/>
            <person name="Meng A."/>
            <person name="Brown T."/>
            <person name="Cohen L."/>
        </authorList>
    </citation>
    <scope>NUCLEOTIDE SEQUENCE</scope>
    <source>
        <strain evidence="2">NIES-2562</strain>
    </source>
</reference>
<name>A0A7S3GCK4_9EUKA</name>
<dbReference type="AlphaFoldDB" id="A0A7S3GCK4"/>
<accession>A0A7S3GCK4</accession>
<evidence type="ECO:0000313" key="2">
    <source>
        <dbReference type="EMBL" id="CAE0262035.1"/>
    </source>
</evidence>
<sequence>MEDAVSRLAEMRKEVEESARLRREGAATIDTLKSIARSAEKKVVLMEREMEEMNAMKEAQLNEIGEELKQEKHLRENEREELERKVDDLTSALADIEKKRGREAEEWEEEREEMRREMEREKEREAHLLKRSLAETKDELQSAVARLESVQAEYKQRVWKSDMVMKEREREREEERKRGRQIPLYSIEFTSSVVGKEEKTRGK</sequence>